<feature type="transmembrane region" description="Helical" evidence="10">
    <location>
        <begin position="373"/>
        <end position="396"/>
    </location>
</feature>
<dbReference type="AlphaFoldDB" id="A0A285R2K5"/>
<dbReference type="GO" id="GO:0012505">
    <property type="term" value="C:endomembrane system"/>
    <property type="evidence" value="ECO:0007669"/>
    <property type="project" value="UniProtKB-SubCell"/>
</dbReference>
<comment type="function">
    <text evidence="10">Protein O-mannosyltransferase that catalyzes the transfer of a single mannose residue from a polyprenol phospho-mannosyl lipidic donor to the hydroxyl group of selected serine and threonine residues in acceptor proteins.</text>
</comment>
<comment type="subcellular location">
    <subcellularLocation>
        <location evidence="10">Cell membrane</location>
    </subcellularLocation>
    <subcellularLocation>
        <location evidence="1">Endomembrane system</location>
        <topology evidence="1">Multi-pass membrane protein</topology>
    </subcellularLocation>
</comment>
<proteinExistence type="inferred from homology"/>
<feature type="transmembrane region" description="Helical" evidence="10">
    <location>
        <begin position="316"/>
        <end position="336"/>
    </location>
</feature>
<dbReference type="InterPro" id="IPR032421">
    <property type="entry name" value="PMT_4TMC"/>
</dbReference>
<protein>
    <recommendedName>
        <fullName evidence="9 10">Polyprenol-phosphate-mannose--protein mannosyltransferase</fullName>
        <ecNumber evidence="10">2.4.1.-</ecNumber>
    </recommendedName>
</protein>
<keyword evidence="5 10" id="KW-0808">Transferase</keyword>
<dbReference type="OrthoDB" id="9776737at2"/>
<dbReference type="EC" id="2.4.1.-" evidence="10"/>
<evidence type="ECO:0000256" key="8">
    <source>
        <dbReference type="ARBA" id="ARBA00023136"/>
    </source>
</evidence>
<organism evidence="13 14">
    <name type="scientific">Sphingomonas guangdongensis</name>
    <dbReference type="NCBI Taxonomy" id="1141890"/>
    <lineage>
        <taxon>Bacteria</taxon>
        <taxon>Pseudomonadati</taxon>
        <taxon>Pseudomonadota</taxon>
        <taxon>Alphaproteobacteria</taxon>
        <taxon>Sphingomonadales</taxon>
        <taxon>Sphingomonadaceae</taxon>
        <taxon>Sphingomonas</taxon>
    </lineage>
</organism>
<keyword evidence="7 10" id="KW-1133">Transmembrane helix</keyword>
<gene>
    <name evidence="13" type="ORF">SAMN06297144_3484</name>
</gene>
<evidence type="ECO:0000313" key="14">
    <source>
        <dbReference type="Proteomes" id="UP000219494"/>
    </source>
</evidence>
<keyword evidence="6 10" id="KW-0812">Transmembrane</keyword>
<keyword evidence="4 10" id="KW-0328">Glycosyltransferase</keyword>
<feature type="domain" description="Protein O-mannosyl-transferase C-terminal four TM" evidence="12">
    <location>
        <begin position="237"/>
        <end position="411"/>
    </location>
</feature>
<dbReference type="UniPathway" id="UPA00378"/>
<accession>A0A285R2K5</accession>
<evidence type="ECO:0000256" key="2">
    <source>
        <dbReference type="ARBA" id="ARBA00004922"/>
    </source>
</evidence>
<feature type="transmembrane region" description="Helical" evidence="10">
    <location>
        <begin position="208"/>
        <end position="230"/>
    </location>
</feature>
<evidence type="ECO:0000256" key="6">
    <source>
        <dbReference type="ARBA" id="ARBA00022692"/>
    </source>
</evidence>
<feature type="transmembrane region" description="Helical" evidence="10">
    <location>
        <begin position="82"/>
        <end position="103"/>
    </location>
</feature>
<evidence type="ECO:0000256" key="4">
    <source>
        <dbReference type="ARBA" id="ARBA00022676"/>
    </source>
</evidence>
<dbReference type="Pfam" id="PF02366">
    <property type="entry name" value="PMT"/>
    <property type="match status" value="1"/>
</dbReference>
<feature type="transmembrane region" description="Helical" evidence="10">
    <location>
        <begin position="134"/>
        <end position="150"/>
    </location>
</feature>
<dbReference type="Pfam" id="PF16192">
    <property type="entry name" value="PMT_4TMC"/>
    <property type="match status" value="1"/>
</dbReference>
<evidence type="ECO:0000256" key="5">
    <source>
        <dbReference type="ARBA" id="ARBA00022679"/>
    </source>
</evidence>
<dbReference type="Proteomes" id="UP000219494">
    <property type="component" value="Unassembled WGS sequence"/>
</dbReference>
<evidence type="ECO:0000256" key="9">
    <source>
        <dbReference type="ARBA" id="ARBA00093617"/>
    </source>
</evidence>
<evidence type="ECO:0000256" key="3">
    <source>
        <dbReference type="ARBA" id="ARBA00007222"/>
    </source>
</evidence>
<feature type="transmembrane region" description="Helical" evidence="10">
    <location>
        <begin position="288"/>
        <end position="309"/>
    </location>
</feature>
<dbReference type="GO" id="GO:0004169">
    <property type="term" value="F:dolichyl-phosphate-mannose-protein mannosyltransferase activity"/>
    <property type="evidence" value="ECO:0007669"/>
    <property type="project" value="UniProtKB-UniRule"/>
</dbReference>
<name>A0A285R2K5_9SPHN</name>
<dbReference type="InterPro" id="IPR003342">
    <property type="entry name" value="ArnT-like_N"/>
</dbReference>
<evidence type="ECO:0000256" key="1">
    <source>
        <dbReference type="ARBA" id="ARBA00004127"/>
    </source>
</evidence>
<dbReference type="InterPro" id="IPR027005">
    <property type="entry name" value="PMT-like"/>
</dbReference>
<dbReference type="EMBL" id="OBMI01000004">
    <property type="protein sequence ID" value="SOB88333.1"/>
    <property type="molecule type" value="Genomic_DNA"/>
</dbReference>
<feature type="domain" description="ArnT-like N-terminal" evidence="11">
    <location>
        <begin position="15"/>
        <end position="226"/>
    </location>
</feature>
<keyword evidence="14" id="KW-1185">Reference proteome</keyword>
<reference evidence="13 14" key="1">
    <citation type="submission" date="2017-07" db="EMBL/GenBank/DDBJ databases">
        <authorList>
            <person name="Sun Z.S."/>
            <person name="Albrecht U."/>
            <person name="Echele G."/>
            <person name="Lee C.C."/>
        </authorList>
    </citation>
    <scope>NUCLEOTIDE SEQUENCE [LARGE SCALE GENOMIC DNA]</scope>
    <source>
        <strain evidence="13 14">CGMCC 1.12672</strain>
    </source>
</reference>
<evidence type="ECO:0000256" key="7">
    <source>
        <dbReference type="ARBA" id="ARBA00022989"/>
    </source>
</evidence>
<dbReference type="GO" id="GO:0005886">
    <property type="term" value="C:plasma membrane"/>
    <property type="evidence" value="ECO:0007669"/>
    <property type="project" value="UniProtKB-SubCell"/>
</dbReference>
<sequence>MRALLDRSAYAALLIGVLAQLLFSVNLARPTKPVFDEVHYVPAARTLLALERPANPEHPPLGKELIAGSIAVFGDTPLGWRAAATLAGTATVLGVFAILLLLLGSVRTASYGALLATLNFTVYVHARIAMLEPFLGAFVVGGIAALLWAMRSPPKRVTPRWVLGSLLLGLATAVKWTAAPYVAFAAIGFVALRVRRSDLWAGLTIGKALALLGVVSLAGYFATFLPYFFLREDPLTLAKLLPLQWDMYKLQTQVLQAHPYQSGWLSWPFAIRPIWYLYEPVDGAVRGILYLGNPLVMWGGLVAVAWLGWHWWRTRVPVAGALALLWAASLAIWAAIPKSLGFYYYYHLSGVFLCVAIPAAFHLHAGAKPSRALFWFAVFAGALFIRFLPILSAAALPNDQAFTQWMWLDSWR</sequence>
<evidence type="ECO:0000256" key="10">
    <source>
        <dbReference type="RuleBase" id="RU367007"/>
    </source>
</evidence>
<keyword evidence="8 10" id="KW-0472">Membrane</keyword>
<feature type="transmembrane region" description="Helical" evidence="10">
    <location>
        <begin position="180"/>
        <end position="196"/>
    </location>
</feature>
<dbReference type="PANTHER" id="PTHR10050">
    <property type="entry name" value="DOLICHYL-PHOSPHATE-MANNOSE--PROTEIN MANNOSYLTRANSFERASE"/>
    <property type="match status" value="1"/>
</dbReference>
<evidence type="ECO:0000259" key="12">
    <source>
        <dbReference type="Pfam" id="PF16192"/>
    </source>
</evidence>
<keyword evidence="10" id="KW-1003">Cell membrane</keyword>
<dbReference type="PANTHER" id="PTHR10050:SF46">
    <property type="entry name" value="PROTEIN O-MANNOSYL-TRANSFERASE 2"/>
    <property type="match status" value="1"/>
</dbReference>
<evidence type="ECO:0000259" key="11">
    <source>
        <dbReference type="Pfam" id="PF02366"/>
    </source>
</evidence>
<feature type="transmembrane region" description="Helical" evidence="10">
    <location>
        <begin position="342"/>
        <end position="361"/>
    </location>
</feature>
<comment type="similarity">
    <text evidence="3 10">Belongs to the glycosyltransferase 39 family.</text>
</comment>
<evidence type="ECO:0000313" key="13">
    <source>
        <dbReference type="EMBL" id="SOB88333.1"/>
    </source>
</evidence>
<comment type="pathway">
    <text evidence="2 10">Protein modification; protein glycosylation.</text>
</comment>